<gene>
    <name evidence="3" type="ORF">LY89DRAFT_83687</name>
</gene>
<organism evidence="3 4">
    <name type="scientific">Mollisia scopiformis</name>
    <name type="common">Conifer needle endophyte fungus</name>
    <name type="synonym">Phialocephala scopiformis</name>
    <dbReference type="NCBI Taxonomy" id="149040"/>
    <lineage>
        <taxon>Eukaryota</taxon>
        <taxon>Fungi</taxon>
        <taxon>Dikarya</taxon>
        <taxon>Ascomycota</taxon>
        <taxon>Pezizomycotina</taxon>
        <taxon>Leotiomycetes</taxon>
        <taxon>Helotiales</taxon>
        <taxon>Mollisiaceae</taxon>
        <taxon>Mollisia</taxon>
    </lineage>
</organism>
<dbReference type="KEGG" id="psco:LY89DRAFT_83687"/>
<keyword evidence="2" id="KW-0472">Membrane</keyword>
<proteinExistence type="predicted"/>
<dbReference type="Proteomes" id="UP000070700">
    <property type="component" value="Unassembled WGS sequence"/>
</dbReference>
<dbReference type="EMBL" id="KQ947416">
    <property type="protein sequence ID" value="KUJ16409.1"/>
    <property type="molecule type" value="Genomic_DNA"/>
</dbReference>
<dbReference type="InParanoid" id="A0A194X8G6"/>
<dbReference type="RefSeq" id="XP_018070764.1">
    <property type="nucleotide sequence ID" value="XM_018223443.1"/>
</dbReference>
<keyword evidence="2" id="KW-0812">Transmembrane</keyword>
<evidence type="ECO:0000313" key="3">
    <source>
        <dbReference type="EMBL" id="KUJ16409.1"/>
    </source>
</evidence>
<protein>
    <submittedName>
        <fullName evidence="3">Uncharacterized protein</fullName>
    </submittedName>
</protein>
<keyword evidence="2" id="KW-1133">Transmembrane helix</keyword>
<feature type="region of interest" description="Disordered" evidence="1">
    <location>
        <begin position="60"/>
        <end position="82"/>
    </location>
</feature>
<feature type="transmembrane region" description="Helical" evidence="2">
    <location>
        <begin position="113"/>
        <end position="137"/>
    </location>
</feature>
<evidence type="ECO:0000256" key="1">
    <source>
        <dbReference type="SAM" id="MobiDB-lite"/>
    </source>
</evidence>
<name>A0A194X8G6_MOLSC</name>
<accession>A0A194X8G6</accession>
<evidence type="ECO:0000256" key="2">
    <source>
        <dbReference type="SAM" id="Phobius"/>
    </source>
</evidence>
<keyword evidence="4" id="KW-1185">Reference proteome</keyword>
<dbReference type="AlphaFoldDB" id="A0A194X8G6"/>
<dbReference type="GeneID" id="28833169"/>
<reference evidence="3 4" key="1">
    <citation type="submission" date="2015-10" db="EMBL/GenBank/DDBJ databases">
        <title>Full genome of DAOMC 229536 Phialocephala scopiformis, a fungal endophyte of spruce producing the potent anti-insectan compound rugulosin.</title>
        <authorList>
            <consortium name="DOE Joint Genome Institute"/>
            <person name="Walker A.K."/>
            <person name="Frasz S.L."/>
            <person name="Seifert K.A."/>
            <person name="Miller J.D."/>
            <person name="Mondo S.J."/>
            <person name="Labutti K."/>
            <person name="Lipzen A."/>
            <person name="Dockter R."/>
            <person name="Kennedy M."/>
            <person name="Grigoriev I.V."/>
            <person name="Spatafora J.W."/>
        </authorList>
    </citation>
    <scope>NUCLEOTIDE SEQUENCE [LARGE SCALE GENOMIC DNA]</scope>
    <source>
        <strain evidence="3 4">CBS 120377</strain>
    </source>
</reference>
<evidence type="ECO:0000313" key="4">
    <source>
        <dbReference type="Proteomes" id="UP000070700"/>
    </source>
</evidence>
<sequence length="206" mass="23267">MVERWKRSKEVGGGRRCGGRRWCCSTTNHDGRHAGSDRRLGARECQVILTSHYWPDALTRSPVPPLDRASRPRSREQQPDPLFTSRLRPKQLIDFQKGRRAARSLGRHFHRCCALRSLSLLSFVLLLLALLILHSAWRSLHCVASHLEQPASHLCIWQTALVQRLEGEARPQQFVTARVRDAAFDHHAARCIFVIGPGSSGTQGLS</sequence>
<feature type="compositionally biased region" description="Basic and acidic residues" evidence="1">
    <location>
        <begin position="68"/>
        <end position="78"/>
    </location>
</feature>